<evidence type="ECO:0000259" key="2">
    <source>
        <dbReference type="Pfam" id="PF01636"/>
    </source>
</evidence>
<dbReference type="EMBL" id="JBHRWR010000017">
    <property type="protein sequence ID" value="MFC3576744.1"/>
    <property type="molecule type" value="Genomic_DNA"/>
</dbReference>
<proteinExistence type="predicted"/>
<feature type="domain" description="Aminoglycoside phosphotransferase" evidence="2">
    <location>
        <begin position="18"/>
        <end position="91"/>
    </location>
</feature>
<comment type="caution">
    <text evidence="3">The sequence shown here is derived from an EMBL/GenBank/DDBJ whole genome shotgun (WGS) entry which is preliminary data.</text>
</comment>
<name>A0ABV7SID9_9ACTN</name>
<feature type="region of interest" description="Disordered" evidence="1">
    <location>
        <begin position="1"/>
        <end position="22"/>
    </location>
</feature>
<dbReference type="SUPFAM" id="SSF56112">
    <property type="entry name" value="Protein kinase-like (PK-like)"/>
    <property type="match status" value="1"/>
</dbReference>
<dbReference type="Proteomes" id="UP001595701">
    <property type="component" value="Unassembled WGS sequence"/>
</dbReference>
<dbReference type="InterPro" id="IPR011009">
    <property type="entry name" value="Kinase-like_dom_sf"/>
</dbReference>
<reference evidence="4" key="1">
    <citation type="journal article" date="2019" name="Int. J. Syst. Evol. Microbiol.">
        <title>The Global Catalogue of Microorganisms (GCM) 10K type strain sequencing project: providing services to taxonomists for standard genome sequencing and annotation.</title>
        <authorList>
            <consortium name="The Broad Institute Genomics Platform"/>
            <consortium name="The Broad Institute Genome Sequencing Center for Infectious Disease"/>
            <person name="Wu L."/>
            <person name="Ma J."/>
        </authorList>
    </citation>
    <scope>NUCLEOTIDE SEQUENCE [LARGE SCALE GENOMIC DNA]</scope>
    <source>
        <strain evidence="4">CGMCC 4.7035</strain>
    </source>
</reference>
<dbReference type="InterPro" id="IPR002575">
    <property type="entry name" value="Aminoglycoside_PTrfase"/>
</dbReference>
<feature type="compositionally biased region" description="Low complexity" evidence="1">
    <location>
        <begin position="1"/>
        <end position="10"/>
    </location>
</feature>
<dbReference type="RefSeq" id="WP_310776507.1">
    <property type="nucleotide sequence ID" value="NZ_JBHRWR010000017.1"/>
</dbReference>
<keyword evidence="4" id="KW-1185">Reference proteome</keyword>
<dbReference type="Pfam" id="PF01636">
    <property type="entry name" value="APH"/>
    <property type="match status" value="1"/>
</dbReference>
<evidence type="ECO:0000313" key="4">
    <source>
        <dbReference type="Proteomes" id="UP001595701"/>
    </source>
</evidence>
<organism evidence="3 4">
    <name type="scientific">Streptomyces yaanensis</name>
    <dbReference type="NCBI Taxonomy" id="1142239"/>
    <lineage>
        <taxon>Bacteria</taxon>
        <taxon>Bacillati</taxon>
        <taxon>Actinomycetota</taxon>
        <taxon>Actinomycetes</taxon>
        <taxon>Kitasatosporales</taxon>
        <taxon>Streptomycetaceae</taxon>
        <taxon>Streptomyces</taxon>
    </lineage>
</organism>
<protein>
    <submittedName>
        <fullName evidence="3">Phosphotransferase</fullName>
    </submittedName>
</protein>
<dbReference type="Gene3D" id="3.90.1200.10">
    <property type="match status" value="1"/>
</dbReference>
<feature type="compositionally biased region" description="Basic residues" evidence="1">
    <location>
        <begin position="11"/>
        <end position="20"/>
    </location>
</feature>
<evidence type="ECO:0000313" key="3">
    <source>
        <dbReference type="EMBL" id="MFC3576744.1"/>
    </source>
</evidence>
<sequence length="93" mass="10362">MTWARTARWTRTPRRRSGRRHREDVIRLPQWDGSPVWPHGDLLPGNLLTEAVRLTAAIDFGGLGAGDPAADTPAAWAVFTADTRDLFREARVG</sequence>
<evidence type="ECO:0000256" key="1">
    <source>
        <dbReference type="SAM" id="MobiDB-lite"/>
    </source>
</evidence>
<gene>
    <name evidence="3" type="ORF">ACFOZ0_26375</name>
</gene>
<accession>A0ABV7SID9</accession>